<dbReference type="Proteomes" id="UP000824782">
    <property type="component" value="Unassembled WGS sequence"/>
</dbReference>
<proteinExistence type="predicted"/>
<reference evidence="2" key="1">
    <citation type="thesis" date="2020" institute="ProQuest LLC" country="789 East Eisenhower Parkway, Ann Arbor, MI, USA">
        <title>Comparative Genomics and Chromosome Evolution.</title>
        <authorList>
            <person name="Mudd A.B."/>
        </authorList>
    </citation>
    <scope>NUCLEOTIDE SEQUENCE</scope>
    <source>
        <strain evidence="2">237g6f4</strain>
        <tissue evidence="2">Blood</tissue>
    </source>
</reference>
<feature type="non-terminal residue" evidence="2">
    <location>
        <position position="1"/>
    </location>
</feature>
<accession>A0AAV7DFU5</accession>
<gene>
    <name evidence="2" type="ORF">GDO81_001531</name>
</gene>
<keyword evidence="1" id="KW-1133">Transmembrane helix</keyword>
<keyword evidence="1" id="KW-0812">Transmembrane</keyword>
<evidence type="ECO:0000256" key="1">
    <source>
        <dbReference type="SAM" id="Phobius"/>
    </source>
</evidence>
<name>A0AAV7DFU5_ENGPU</name>
<dbReference type="EMBL" id="WNYA01000001">
    <property type="protein sequence ID" value="KAG8595477.1"/>
    <property type="molecule type" value="Genomic_DNA"/>
</dbReference>
<organism evidence="2 3">
    <name type="scientific">Engystomops pustulosus</name>
    <name type="common">Tungara frog</name>
    <name type="synonym">Physalaemus pustulosus</name>
    <dbReference type="NCBI Taxonomy" id="76066"/>
    <lineage>
        <taxon>Eukaryota</taxon>
        <taxon>Metazoa</taxon>
        <taxon>Chordata</taxon>
        <taxon>Craniata</taxon>
        <taxon>Vertebrata</taxon>
        <taxon>Euteleostomi</taxon>
        <taxon>Amphibia</taxon>
        <taxon>Batrachia</taxon>
        <taxon>Anura</taxon>
        <taxon>Neobatrachia</taxon>
        <taxon>Hyloidea</taxon>
        <taxon>Leptodactylidae</taxon>
        <taxon>Leiuperinae</taxon>
        <taxon>Engystomops</taxon>
    </lineage>
</organism>
<comment type="caution">
    <text evidence="2">The sequence shown here is derived from an EMBL/GenBank/DDBJ whole genome shotgun (WGS) entry which is preliminary data.</text>
</comment>
<feature type="transmembrane region" description="Helical" evidence="1">
    <location>
        <begin position="24"/>
        <end position="45"/>
    </location>
</feature>
<evidence type="ECO:0000313" key="2">
    <source>
        <dbReference type="EMBL" id="KAG8595477.1"/>
    </source>
</evidence>
<evidence type="ECO:0000313" key="3">
    <source>
        <dbReference type="Proteomes" id="UP000824782"/>
    </source>
</evidence>
<keyword evidence="3" id="KW-1185">Reference proteome</keyword>
<keyword evidence="1" id="KW-0472">Membrane</keyword>
<protein>
    <submittedName>
        <fullName evidence="2">Uncharacterized protein</fullName>
    </submittedName>
</protein>
<sequence length="100" mass="11127">TLNHCCYLKDIGGSLSIMHSLNRGPPLCLQIISLIIMVSFGLYSIMKGMSFGLFSWWSSEKNYNQQHGGCEPESCDITTSTLLVWGYDMGTSQNVQSIKI</sequence>
<dbReference type="AlphaFoldDB" id="A0AAV7DFU5"/>